<dbReference type="Pfam" id="PF05782">
    <property type="entry name" value="ECM1"/>
    <property type="match status" value="2"/>
</dbReference>
<sequence>MGSSWPVVCSSLLLWVLLSSASTDNFPDEGFAEQLEVTFDLDGEGMEDALLQKEVDWADVFDPKDFPMQRIVESPPVKVDTLSERGGSKPRPRGHQPKAQPRSFAGPSMDYPVQFPLSRPTLENLQAICVHGERRPRYPDSYFPSSGFGQLKRRASAVNNAESWLGTCCERNQTWEKEVTLCCATQAWELSVKSFCKEDSSVKDRLYHCCRLTGRDRLNCFNKDSPNPNYEPTEEIPLPPLPSTVDFTFNPSTCQRTVVTPHSVRGKKKMIPSTSQKVDIKFPPGRPTADSIASLCRDQALRPRYSVKCLPGTGYEWLSHQAKTVNRMEKGFKHCCKKKQDVLNCAEQKWSEELDKFCSVKKGGESDFHCCVVEGANDKLNCFHNISPDPHYNMTSEELSLDKICDTHKIIKKKFPVGFPLKGFVEQCCPLSDQDKTICSMQKLVEMSASLCSSGKSSSPAVRRCCRTSSQETPNCISKIIMDAITKATKILRQKKKKSCPIS</sequence>
<proteinExistence type="predicted"/>
<keyword evidence="3" id="KW-0677">Repeat</keyword>
<dbReference type="PANTHER" id="PTHR16776">
    <property type="entry name" value="EXTRACELLULAR MATRIX PROTEIN 1"/>
    <property type="match status" value="1"/>
</dbReference>
<dbReference type="InterPro" id="IPR008605">
    <property type="entry name" value="ECM1"/>
</dbReference>
<dbReference type="GO" id="GO:0007165">
    <property type="term" value="P:signal transduction"/>
    <property type="evidence" value="ECO:0007669"/>
    <property type="project" value="InterPro"/>
</dbReference>
<feature type="chain" id="PRO_5040417627" description="Extracellular matrix protein 1" evidence="5">
    <location>
        <begin position="22"/>
        <end position="503"/>
    </location>
</feature>
<evidence type="ECO:0000313" key="6">
    <source>
        <dbReference type="EMBL" id="CAB1459820.1"/>
    </source>
</evidence>
<evidence type="ECO:0000256" key="4">
    <source>
        <dbReference type="SAM" id="MobiDB-lite"/>
    </source>
</evidence>
<evidence type="ECO:0000256" key="3">
    <source>
        <dbReference type="ARBA" id="ARBA00022737"/>
    </source>
</evidence>
<comment type="subcellular location">
    <subcellularLocation>
        <location evidence="1">Secreted</location>
    </subcellularLocation>
</comment>
<evidence type="ECO:0008006" key="8">
    <source>
        <dbReference type="Google" id="ProtNLM"/>
    </source>
</evidence>
<evidence type="ECO:0000313" key="7">
    <source>
        <dbReference type="Proteomes" id="UP001153269"/>
    </source>
</evidence>
<reference evidence="6" key="1">
    <citation type="submission" date="2020-03" db="EMBL/GenBank/DDBJ databases">
        <authorList>
            <person name="Weist P."/>
        </authorList>
    </citation>
    <scope>NUCLEOTIDE SEQUENCE</scope>
</reference>
<evidence type="ECO:0000256" key="5">
    <source>
        <dbReference type="SAM" id="SignalP"/>
    </source>
</evidence>
<organism evidence="6 7">
    <name type="scientific">Pleuronectes platessa</name>
    <name type="common">European plaice</name>
    <dbReference type="NCBI Taxonomy" id="8262"/>
    <lineage>
        <taxon>Eukaryota</taxon>
        <taxon>Metazoa</taxon>
        <taxon>Chordata</taxon>
        <taxon>Craniata</taxon>
        <taxon>Vertebrata</taxon>
        <taxon>Euteleostomi</taxon>
        <taxon>Actinopterygii</taxon>
        <taxon>Neopterygii</taxon>
        <taxon>Teleostei</taxon>
        <taxon>Neoteleostei</taxon>
        <taxon>Acanthomorphata</taxon>
        <taxon>Carangaria</taxon>
        <taxon>Pleuronectiformes</taxon>
        <taxon>Pleuronectoidei</taxon>
        <taxon>Pleuronectidae</taxon>
        <taxon>Pleuronectes</taxon>
    </lineage>
</organism>
<dbReference type="PANTHER" id="PTHR16776:SF3">
    <property type="entry name" value="EXTRACELLULAR MATRIX PROTEIN 1"/>
    <property type="match status" value="1"/>
</dbReference>
<dbReference type="AlphaFoldDB" id="A0A9N7W405"/>
<dbReference type="SUPFAM" id="SSF48552">
    <property type="entry name" value="Serum albumin-like"/>
    <property type="match status" value="3"/>
</dbReference>
<dbReference type="EMBL" id="CADEAL010004448">
    <property type="protein sequence ID" value="CAB1459820.1"/>
    <property type="molecule type" value="Genomic_DNA"/>
</dbReference>
<keyword evidence="5" id="KW-0732">Signal</keyword>
<protein>
    <recommendedName>
        <fullName evidence="8">Extracellular matrix protein 1</fullName>
    </recommendedName>
</protein>
<keyword evidence="2" id="KW-0964">Secreted</keyword>
<feature type="signal peptide" evidence="5">
    <location>
        <begin position="1"/>
        <end position="21"/>
    </location>
</feature>
<dbReference type="InterPro" id="IPR020858">
    <property type="entry name" value="Serum_albumin-like"/>
</dbReference>
<dbReference type="GO" id="GO:0030500">
    <property type="term" value="P:regulation of bone mineralization"/>
    <property type="evidence" value="ECO:0007669"/>
    <property type="project" value="TreeGrafter"/>
</dbReference>
<dbReference type="Gene3D" id="1.10.246.10">
    <property type="match status" value="3"/>
</dbReference>
<evidence type="ECO:0000256" key="2">
    <source>
        <dbReference type="ARBA" id="ARBA00022525"/>
    </source>
</evidence>
<keyword evidence="7" id="KW-1185">Reference proteome</keyword>
<feature type="region of interest" description="Disordered" evidence="4">
    <location>
        <begin position="72"/>
        <end position="107"/>
    </location>
</feature>
<evidence type="ECO:0000256" key="1">
    <source>
        <dbReference type="ARBA" id="ARBA00004613"/>
    </source>
</evidence>
<gene>
    <name evidence="6" type="ORF">PLEPLA_LOCUS47657</name>
</gene>
<dbReference type="Proteomes" id="UP001153269">
    <property type="component" value="Unassembled WGS sequence"/>
</dbReference>
<accession>A0A9N7W405</accession>
<name>A0A9N7W405_PLEPL</name>
<dbReference type="GO" id="GO:0005615">
    <property type="term" value="C:extracellular space"/>
    <property type="evidence" value="ECO:0007669"/>
    <property type="project" value="InterPro"/>
</dbReference>
<comment type="caution">
    <text evidence="6">The sequence shown here is derived from an EMBL/GenBank/DDBJ whole genome shotgun (WGS) entry which is preliminary data.</text>
</comment>